<protein>
    <submittedName>
        <fullName evidence="14">BMA-DAPK-1, isoform d</fullName>
    </submittedName>
</protein>
<evidence type="ECO:0000259" key="13">
    <source>
        <dbReference type="PROSITE" id="PS51424"/>
    </source>
</evidence>
<feature type="domain" description="Roc" evidence="13">
    <location>
        <begin position="721"/>
        <end position="974"/>
    </location>
</feature>
<dbReference type="GO" id="GO:0005524">
    <property type="term" value="F:ATP binding"/>
    <property type="evidence" value="ECO:0007669"/>
    <property type="project" value="UniProtKB-UniRule"/>
</dbReference>
<dbReference type="PROSITE" id="PS00107">
    <property type="entry name" value="PROTEIN_KINASE_ATP"/>
    <property type="match status" value="1"/>
</dbReference>
<dbReference type="Gene3D" id="3.40.50.300">
    <property type="entry name" value="P-loop containing nucleotide triphosphate hydrolases"/>
    <property type="match status" value="1"/>
</dbReference>
<keyword evidence="4" id="KW-0677">Repeat</keyword>
<feature type="domain" description="Death" evidence="12">
    <location>
        <begin position="1329"/>
        <end position="1410"/>
    </location>
</feature>
<feature type="repeat" description="ANK" evidence="8">
    <location>
        <begin position="550"/>
        <end position="582"/>
    </location>
</feature>
<dbReference type="GO" id="GO:0005525">
    <property type="term" value="F:GTP binding"/>
    <property type="evidence" value="ECO:0007669"/>
    <property type="project" value="UniProtKB-KW"/>
</dbReference>
<dbReference type="PROSITE" id="PS50011">
    <property type="entry name" value="PROTEIN_KINASE_DOM"/>
    <property type="match status" value="1"/>
</dbReference>
<dbReference type="Pfam" id="PF00531">
    <property type="entry name" value="Death"/>
    <property type="match status" value="1"/>
</dbReference>
<dbReference type="InterPro" id="IPR008271">
    <property type="entry name" value="Ser/Thr_kinase_AS"/>
</dbReference>
<feature type="region of interest" description="Disordered" evidence="10">
    <location>
        <begin position="764"/>
        <end position="805"/>
    </location>
</feature>
<proteinExistence type="predicted"/>
<accession>A0A1I9G4C1</accession>
<keyword evidence="5 9" id="KW-0547">Nucleotide-binding</keyword>
<dbReference type="SMART" id="SM00005">
    <property type="entry name" value="DEATH"/>
    <property type="match status" value="1"/>
</dbReference>
<dbReference type="Pfam" id="PF00069">
    <property type="entry name" value="Pkinase"/>
    <property type="match status" value="1"/>
</dbReference>
<evidence type="ECO:0000256" key="9">
    <source>
        <dbReference type="PROSITE-ProRule" id="PRU10141"/>
    </source>
</evidence>
<dbReference type="EMBL" id="LN857009">
    <property type="protein sequence ID" value="CDP99424.1"/>
    <property type="molecule type" value="Genomic_DNA"/>
</dbReference>
<feature type="region of interest" description="Disordered" evidence="10">
    <location>
        <begin position="1433"/>
        <end position="1452"/>
    </location>
</feature>
<feature type="repeat" description="ANK" evidence="8">
    <location>
        <begin position="583"/>
        <end position="615"/>
    </location>
</feature>
<dbReference type="InterPro" id="IPR000719">
    <property type="entry name" value="Prot_kinase_dom"/>
</dbReference>
<evidence type="ECO:0000256" key="3">
    <source>
        <dbReference type="ARBA" id="ARBA00022679"/>
    </source>
</evidence>
<dbReference type="PANTHER" id="PTHR24342:SF14">
    <property type="entry name" value="DEATH-ASSOCIATED PROTEIN KINASE DAPK-1"/>
    <property type="match status" value="1"/>
</dbReference>
<dbReference type="InterPro" id="IPR020859">
    <property type="entry name" value="ROC"/>
</dbReference>
<comment type="cofactor">
    <cofactor evidence="1">
        <name>Mg(2+)</name>
        <dbReference type="ChEBI" id="CHEBI:18420"/>
    </cofactor>
</comment>
<evidence type="ECO:0000256" key="1">
    <source>
        <dbReference type="ARBA" id="ARBA00001946"/>
    </source>
</evidence>
<evidence type="ECO:0000259" key="11">
    <source>
        <dbReference type="PROSITE" id="PS50011"/>
    </source>
</evidence>
<dbReference type="GO" id="GO:0045087">
    <property type="term" value="P:innate immune response"/>
    <property type="evidence" value="ECO:0007669"/>
    <property type="project" value="UniProtKB-ARBA"/>
</dbReference>
<dbReference type="InterPro" id="IPR000488">
    <property type="entry name" value="Death_dom"/>
</dbReference>
<gene>
    <name evidence="14" type="primary">Bma-dapk-1</name>
    <name evidence="14" type="ORF">BM_Bm5018</name>
</gene>
<dbReference type="Pfam" id="PF12796">
    <property type="entry name" value="Ank_2"/>
    <property type="match status" value="3"/>
</dbReference>
<dbReference type="OMA" id="EPYHMAY"/>
<keyword evidence="6" id="KW-0418">Kinase</keyword>
<dbReference type="InterPro" id="IPR011029">
    <property type="entry name" value="DEATH-like_dom_sf"/>
</dbReference>
<feature type="binding site" evidence="9">
    <location>
        <position position="67"/>
    </location>
    <ligand>
        <name>ATP</name>
        <dbReference type="ChEBI" id="CHEBI:30616"/>
    </ligand>
</feature>
<evidence type="ECO:0000259" key="12">
    <source>
        <dbReference type="PROSITE" id="PS50017"/>
    </source>
</evidence>
<keyword evidence="3" id="KW-0808">Transferase</keyword>
<evidence type="ECO:0000256" key="7">
    <source>
        <dbReference type="ARBA" id="ARBA00022840"/>
    </source>
</evidence>
<sequence>MRDAHHRQVSSSSSSSGFDASVLRFNEEPFEQRYEIAEELGNGQFAVVRRVINRSSGEQFAAKFIKKRRYATSRRGVTRCNIEREIDVLRAVGGYEYTIKLFEVYETSSDVILVLELVSGGELFDYVSAKECLGETEAAAFIEQILLAIKHLHDNHIVHLDIKPENVMLRRRGESKIKLIDFGLSRRILPGTVVKDMIGTPEFVAPEVVNYEPLSSATDMWALGVVTYILLSGGSPFLGETRDETFVNISAVNYHFSERYFEHISPYAKDFISRLFVRDQRKRATVDECLGHPWIRGPDELANDVRQYSMISMAQIRSFKIRLRWRRVVDIVIACNKMTADARSAVRKALEAGRSVSSRFDPEELIVSAMLVACEEGNLAGLDQLAVLHRINLNIANRLNIAEQKSVRLFLLGVLQMGETAIHVAAGAGQFDVVHYLHMKGAALDAADGRGDTPLFWATRNGHANIVGYITNEESVNINAVNKNKESVLHVATRYAQLESALLLLERGINSSLQDEHSETALHIASWHGYAALLEILCRFNPPVHLKNQDGETALHCAVARGHVECVQSLLDAGAPVDAVDQVGQTALHLALRRSHIDIALLLITKGCKLDVQDENGDTALHIASRIGLLSAVQTLCHLGAVIDVVNQNSLTPLHIAAKEGHIEIIRCLCLFGANVLRKNKDGLTAEIIALAQEHTQIGTLLAKMKLDQTRDAYVEQLCPLEMPLRRIKLKVFGHAGVGKTRLICSLQSGSVIGSIIGAVQRRFSDNPSPSSSTTASNPSQDEGVNSFDDSVESNNNMKSGRRRAVPHLQYTRGIDVQNVTLQGCGEFSVWEFGGYEPYHMAYDHFVGNTDCVHVIVYRCTDPTEIQYKQVLYWMNFLKGRVTPSEPIGHCGIISRRSKVVIVGSHATPALFPLRNSDGDYVSSDGEAMLKTVRLRFETHFDIHDQLILLNSTQNNCPGMKSLKIYLSKAREFILSRLQKPLGLLDTTVQYISGVRKQHAFFPVITWPHFTTLVRNEVNSLAGDNHCRQLIQQLQLIGEVVYLRDEVSELDYVVLSPEWLGTHVLGNLLSAEFLSHCRINGCYSIDDFAPIYPEIADPADLLRILDTLQLCAPTDSDGEAEFEFPAFNVLDPPKDIWQRDRPTYVYGGVRVLPMRGMERSLQSTFPRIQVALRRSMHDFQDPMDADLMQWNSCSKMSSGQMEALVRLHGDAVEIQVRGPCEIATSCFYFLEDITNLVEQTAQEVAPGISLERHFLSPKHLREHFSNPAVYAPETIMAMQQAESLTIRNNQEGDELFTDVVCFGSRDVAALLTLGIDVGVAQLQLASRCELAALLDPSDAMGRDWSILAVKLNLTDQLPEVDSTGQSLSRTDQLLAEWALQCPETATVGRLCTVLEELGRQDARDALYRTVPLYLFAPMDEQPVVHLTEYGDSGVVSSTQSTTDPRSASTLSR</sequence>
<dbReference type="PROSITE" id="PS50297">
    <property type="entry name" value="ANK_REP_REGION"/>
    <property type="match status" value="5"/>
</dbReference>
<evidence type="ECO:0000256" key="2">
    <source>
        <dbReference type="ARBA" id="ARBA00022527"/>
    </source>
</evidence>
<name>A0A1I9G4C1_BRUMA</name>
<dbReference type="PROSITE" id="PS00108">
    <property type="entry name" value="PROTEIN_KINASE_ST"/>
    <property type="match status" value="1"/>
</dbReference>
<dbReference type="CDD" id="cd08782">
    <property type="entry name" value="Death_DAPK1"/>
    <property type="match status" value="1"/>
</dbReference>
<dbReference type="InterPro" id="IPR036770">
    <property type="entry name" value="Ankyrin_rpt-contain_sf"/>
</dbReference>
<reference evidence="14" key="1">
    <citation type="journal article" date="2007" name="Science">
        <title>Draft genome of the filarial nematode parasite Brugia malayi.</title>
        <authorList>
            <person name="Ghedin E."/>
            <person name="Wang S."/>
            <person name="Spiro D."/>
            <person name="Caler E."/>
            <person name="Zhao Q."/>
            <person name="Crabtree J."/>
            <person name="Allen J.E."/>
            <person name="Delcher A.L."/>
            <person name="Guiliano D.B."/>
            <person name="Miranda-Saavedra D."/>
            <person name="Angiuoli S.V."/>
            <person name="Creasy T."/>
            <person name="Amedeo P."/>
            <person name="Haas B."/>
            <person name="El-Sayed N.M."/>
            <person name="Wortman J.R."/>
            <person name="Feldblyum T."/>
            <person name="Tallon L."/>
            <person name="Schatz M."/>
            <person name="Shumway M."/>
            <person name="Koo H."/>
            <person name="Salzberg S.L."/>
            <person name="Schobel S."/>
            <person name="Pertea M."/>
            <person name="Pop M."/>
            <person name="White O."/>
            <person name="Barton G.J."/>
            <person name="Carlow C.K."/>
            <person name="Crawford M.J."/>
            <person name="Daub J."/>
            <person name="Dimmic M.W."/>
            <person name="Estes C.F."/>
            <person name="Foster J.M."/>
            <person name="Ganatra M."/>
            <person name="Gregory W.F."/>
            <person name="Johnson N.M."/>
            <person name="Jin J."/>
            <person name="Komuniecki R."/>
            <person name="Korf I."/>
            <person name="Kumar S."/>
            <person name="Laney S."/>
            <person name="Li B.W."/>
            <person name="Li W."/>
            <person name="Lindblom T.H."/>
            <person name="Lustigman S."/>
            <person name="Ma D."/>
            <person name="Maina C.V."/>
            <person name="Martin D.M."/>
            <person name="McCarter J.P."/>
            <person name="McReynolds L."/>
            <person name="Mitreva M."/>
            <person name="Nutman T.B."/>
            <person name="Parkinson J."/>
            <person name="Peregrin-Alvarez J.M."/>
            <person name="Poole C."/>
            <person name="Ren Q."/>
            <person name="Saunders L."/>
            <person name="Sluder A.E."/>
            <person name="Smith K."/>
            <person name="Stanke M."/>
            <person name="Unnasch T.R."/>
            <person name="Ware J."/>
            <person name="Wei A.D."/>
            <person name="Weil G."/>
            <person name="Williams D.J."/>
            <person name="Zhang Y."/>
            <person name="Williams S.A."/>
            <person name="Fraser-Liggett C."/>
            <person name="Slatko B."/>
            <person name="Blaxter M.L."/>
            <person name="Scott A.L."/>
        </authorList>
    </citation>
    <scope>NUCLEOTIDE SEQUENCE</scope>
    <source>
        <strain evidence="14">FR3</strain>
    </source>
</reference>
<dbReference type="PROSITE" id="PS50017">
    <property type="entry name" value="DEATH_DOMAIN"/>
    <property type="match status" value="1"/>
</dbReference>
<dbReference type="InterPro" id="IPR027417">
    <property type="entry name" value="P-loop_NTPase"/>
</dbReference>
<dbReference type="Gene3D" id="1.10.510.10">
    <property type="entry name" value="Transferase(Phosphotransferase) domain 1"/>
    <property type="match status" value="1"/>
</dbReference>
<dbReference type="GO" id="GO:0005737">
    <property type="term" value="C:cytoplasm"/>
    <property type="evidence" value="ECO:0007669"/>
    <property type="project" value="UniProtKB-ARBA"/>
</dbReference>
<feature type="compositionally biased region" description="Low complexity" evidence="10">
    <location>
        <begin position="766"/>
        <end position="780"/>
    </location>
</feature>
<feature type="domain" description="Protein kinase" evidence="11">
    <location>
        <begin position="34"/>
        <end position="295"/>
    </location>
</feature>
<dbReference type="InterPro" id="IPR017441">
    <property type="entry name" value="Protein_kinase_ATP_BS"/>
</dbReference>
<evidence type="ECO:0000256" key="8">
    <source>
        <dbReference type="PROSITE-ProRule" id="PRU00023"/>
    </source>
</evidence>
<reference evidence="14" key="2">
    <citation type="submission" date="2012-12" db="EMBL/GenBank/DDBJ databases">
        <authorList>
            <consortium name="WormBase Consortium"/>
            <person name="Ghedin E."/>
            <person name="Paulini M."/>
        </authorList>
    </citation>
    <scope>NUCLEOTIDE SEQUENCE</scope>
    <source>
        <strain evidence="14">FR3</strain>
    </source>
</reference>
<dbReference type="PANTHER" id="PTHR24342">
    <property type="entry name" value="SERINE/THREONINE-PROTEIN KINASE 17"/>
    <property type="match status" value="1"/>
</dbReference>
<dbReference type="SMART" id="SM00248">
    <property type="entry name" value="ANK"/>
    <property type="match status" value="9"/>
</dbReference>
<keyword evidence="2" id="KW-0723">Serine/threonine-protein kinase</keyword>
<dbReference type="Gene3D" id="1.10.533.10">
    <property type="entry name" value="Death Domain, Fas"/>
    <property type="match status" value="1"/>
</dbReference>
<evidence type="ECO:0000256" key="6">
    <source>
        <dbReference type="ARBA" id="ARBA00022777"/>
    </source>
</evidence>
<dbReference type="Gene3D" id="1.25.40.20">
    <property type="entry name" value="Ankyrin repeat-containing domain"/>
    <property type="match status" value="3"/>
</dbReference>
<dbReference type="InterPro" id="IPR011009">
    <property type="entry name" value="Kinase-like_dom_sf"/>
</dbReference>
<evidence type="ECO:0000256" key="4">
    <source>
        <dbReference type="ARBA" id="ARBA00022737"/>
    </source>
</evidence>
<feature type="repeat" description="ANK" evidence="8">
    <location>
        <begin position="484"/>
        <end position="516"/>
    </location>
</feature>
<feature type="compositionally biased region" description="Polar residues" evidence="10">
    <location>
        <begin position="1434"/>
        <end position="1452"/>
    </location>
</feature>
<dbReference type="GO" id="GO:0004674">
    <property type="term" value="F:protein serine/threonine kinase activity"/>
    <property type="evidence" value="ECO:0007669"/>
    <property type="project" value="UniProtKB-KW"/>
</dbReference>
<evidence type="ECO:0000313" key="14">
    <source>
        <dbReference type="EMBL" id="CDP99424.1"/>
    </source>
</evidence>
<dbReference type="PROSITE" id="PS50088">
    <property type="entry name" value="ANK_REPEAT"/>
    <property type="match status" value="6"/>
</dbReference>
<dbReference type="GO" id="GO:0035556">
    <property type="term" value="P:intracellular signal transduction"/>
    <property type="evidence" value="ECO:0007669"/>
    <property type="project" value="TreeGrafter"/>
</dbReference>
<dbReference type="PROSITE" id="PS51424">
    <property type="entry name" value="ROC"/>
    <property type="match status" value="1"/>
</dbReference>
<dbReference type="SMART" id="SM00220">
    <property type="entry name" value="S_TKc"/>
    <property type="match status" value="1"/>
</dbReference>
<evidence type="ECO:0000256" key="10">
    <source>
        <dbReference type="SAM" id="MobiDB-lite"/>
    </source>
</evidence>
<dbReference type="InterPro" id="IPR002110">
    <property type="entry name" value="Ankyrin_rpt"/>
</dbReference>
<dbReference type="SUPFAM" id="SSF52540">
    <property type="entry name" value="P-loop containing nucleoside triphosphate hydrolases"/>
    <property type="match status" value="1"/>
</dbReference>
<dbReference type="SUPFAM" id="SSF47986">
    <property type="entry name" value="DEATH domain"/>
    <property type="match status" value="1"/>
</dbReference>
<evidence type="ECO:0000256" key="5">
    <source>
        <dbReference type="ARBA" id="ARBA00022741"/>
    </source>
</evidence>
<dbReference type="SUPFAM" id="SSF56112">
    <property type="entry name" value="Protein kinase-like (PK-like)"/>
    <property type="match status" value="1"/>
</dbReference>
<keyword evidence="7 9" id="KW-0067">ATP-binding</keyword>
<feature type="repeat" description="ANK" evidence="8">
    <location>
        <begin position="417"/>
        <end position="449"/>
    </location>
</feature>
<keyword evidence="8" id="KW-0040">ANK repeat</keyword>
<feature type="repeat" description="ANK" evidence="8">
    <location>
        <begin position="649"/>
        <end position="681"/>
    </location>
</feature>
<dbReference type="GO" id="GO:0043065">
    <property type="term" value="P:positive regulation of apoptotic process"/>
    <property type="evidence" value="ECO:0007669"/>
    <property type="project" value="TreeGrafter"/>
</dbReference>
<dbReference type="GO" id="GO:0005634">
    <property type="term" value="C:nucleus"/>
    <property type="evidence" value="ECO:0007669"/>
    <property type="project" value="TreeGrafter"/>
</dbReference>
<dbReference type="Gene3D" id="3.30.200.20">
    <property type="entry name" value="Phosphorylase Kinase, domain 1"/>
    <property type="match status" value="1"/>
</dbReference>
<dbReference type="FunFam" id="1.10.510.10:FF:000571">
    <property type="entry name" value="Maternal embryonic leucine zipper kinase"/>
    <property type="match status" value="1"/>
</dbReference>
<feature type="repeat" description="ANK" evidence="8">
    <location>
        <begin position="616"/>
        <end position="648"/>
    </location>
</feature>
<organism evidence="14">
    <name type="scientific">Brugia malayi</name>
    <name type="common">Filarial nematode worm</name>
    <dbReference type="NCBI Taxonomy" id="6279"/>
    <lineage>
        <taxon>Eukaryota</taxon>
        <taxon>Metazoa</taxon>
        <taxon>Ecdysozoa</taxon>
        <taxon>Nematoda</taxon>
        <taxon>Chromadorea</taxon>
        <taxon>Rhabditida</taxon>
        <taxon>Spirurina</taxon>
        <taxon>Spiruromorpha</taxon>
        <taxon>Filarioidea</taxon>
        <taxon>Onchocercidae</taxon>
        <taxon>Brugia</taxon>
    </lineage>
</organism>
<dbReference type="SUPFAM" id="SSF48403">
    <property type="entry name" value="Ankyrin repeat"/>
    <property type="match status" value="1"/>
</dbReference>